<dbReference type="InterPro" id="IPR009061">
    <property type="entry name" value="DNA-bd_dom_put_sf"/>
</dbReference>
<dbReference type="InterPro" id="IPR010093">
    <property type="entry name" value="SinI_DNA-bd"/>
</dbReference>
<accession>A0A1K2ISR1</accession>
<name>A0A1K2ISR1_9FLAO</name>
<dbReference type="NCBIfam" id="TIGR01764">
    <property type="entry name" value="excise"/>
    <property type="match status" value="1"/>
</dbReference>
<sequence>MEQINFIGVEPENLINEIVSKVKDSLLADLTQTFKNNEPKRYLSADEVCERFGVTKPTIHEWRKRGILKSHKLGSRVYYRLDEIENAMIVND</sequence>
<dbReference type="OrthoDB" id="1097811at2"/>
<feature type="domain" description="Helix-turn-helix" evidence="1">
    <location>
        <begin position="42"/>
        <end position="85"/>
    </location>
</feature>
<dbReference type="Pfam" id="PF12728">
    <property type="entry name" value="HTH_17"/>
    <property type="match status" value="1"/>
</dbReference>
<dbReference type="InterPro" id="IPR041657">
    <property type="entry name" value="HTH_17"/>
</dbReference>
<proteinExistence type="predicted"/>
<gene>
    <name evidence="2" type="ORF">SAMN05216324_11052</name>
</gene>
<evidence type="ECO:0000259" key="1">
    <source>
        <dbReference type="Pfam" id="PF12728"/>
    </source>
</evidence>
<dbReference type="EMBL" id="FPKW01000010">
    <property type="protein sequence ID" value="SFZ95484.1"/>
    <property type="molecule type" value="Genomic_DNA"/>
</dbReference>
<dbReference type="RefSeq" id="WP_072410670.1">
    <property type="nucleotide sequence ID" value="NZ_FPKW01000010.1"/>
</dbReference>
<dbReference type="Proteomes" id="UP000182034">
    <property type="component" value="Unassembled WGS sequence"/>
</dbReference>
<dbReference type="AlphaFoldDB" id="A0A1K2ISR1"/>
<evidence type="ECO:0000313" key="3">
    <source>
        <dbReference type="Proteomes" id="UP000182034"/>
    </source>
</evidence>
<evidence type="ECO:0000313" key="2">
    <source>
        <dbReference type="EMBL" id="SFZ95484.1"/>
    </source>
</evidence>
<protein>
    <submittedName>
        <fullName evidence="2">DNA binding domain-containing protein, excisionase family</fullName>
    </submittedName>
</protein>
<dbReference type="GO" id="GO:0003677">
    <property type="term" value="F:DNA binding"/>
    <property type="evidence" value="ECO:0007669"/>
    <property type="project" value="InterPro"/>
</dbReference>
<organism evidence="2 3">
    <name type="scientific">Chryseobacterium limigenitum</name>
    <dbReference type="NCBI Taxonomy" id="1612149"/>
    <lineage>
        <taxon>Bacteria</taxon>
        <taxon>Pseudomonadati</taxon>
        <taxon>Bacteroidota</taxon>
        <taxon>Flavobacteriia</taxon>
        <taxon>Flavobacteriales</taxon>
        <taxon>Weeksellaceae</taxon>
        <taxon>Chryseobacterium group</taxon>
        <taxon>Chryseobacterium</taxon>
    </lineage>
</organism>
<keyword evidence="3" id="KW-1185">Reference proteome</keyword>
<dbReference type="STRING" id="1612149.SAMN05216324_11052"/>
<dbReference type="Gene3D" id="1.10.1660.10">
    <property type="match status" value="1"/>
</dbReference>
<reference evidence="3" key="1">
    <citation type="submission" date="2016-10" db="EMBL/GenBank/DDBJ databases">
        <authorList>
            <person name="Varghese N."/>
            <person name="Submissions S."/>
        </authorList>
    </citation>
    <scope>NUCLEOTIDE SEQUENCE [LARGE SCALE GENOMIC DNA]</scope>
    <source>
        <strain evidence="3">SUR2</strain>
    </source>
</reference>
<dbReference type="SUPFAM" id="SSF46955">
    <property type="entry name" value="Putative DNA-binding domain"/>
    <property type="match status" value="1"/>
</dbReference>